<feature type="compositionally biased region" description="Basic and acidic residues" evidence="5">
    <location>
        <begin position="37"/>
        <end position="46"/>
    </location>
</feature>
<evidence type="ECO:0000313" key="9">
    <source>
        <dbReference type="Proteomes" id="UP000041254"/>
    </source>
</evidence>
<keyword evidence="4 6" id="KW-0472">Membrane</keyword>
<feature type="transmembrane region" description="Helical" evidence="6">
    <location>
        <begin position="51"/>
        <end position="70"/>
    </location>
</feature>
<protein>
    <recommendedName>
        <fullName evidence="7">EamA domain-containing protein</fullName>
    </recommendedName>
</protein>
<feature type="compositionally biased region" description="Polar residues" evidence="5">
    <location>
        <begin position="402"/>
        <end position="415"/>
    </location>
</feature>
<dbReference type="OMA" id="VMPAMSQ"/>
<feature type="compositionally biased region" description="Polar residues" evidence="5">
    <location>
        <begin position="370"/>
        <end position="384"/>
    </location>
</feature>
<evidence type="ECO:0000256" key="1">
    <source>
        <dbReference type="ARBA" id="ARBA00004141"/>
    </source>
</evidence>
<dbReference type="InterPro" id="IPR037185">
    <property type="entry name" value="EmrE-like"/>
</dbReference>
<proteinExistence type="predicted"/>
<dbReference type="InterPro" id="IPR000620">
    <property type="entry name" value="EamA_dom"/>
</dbReference>
<feature type="transmembrane region" description="Helical" evidence="6">
    <location>
        <begin position="280"/>
        <end position="299"/>
    </location>
</feature>
<feature type="transmembrane region" description="Helical" evidence="6">
    <location>
        <begin position="311"/>
        <end position="332"/>
    </location>
</feature>
<dbReference type="InParanoid" id="A0A0G4F7S7"/>
<feature type="transmembrane region" description="Helical" evidence="6">
    <location>
        <begin position="344"/>
        <end position="362"/>
    </location>
</feature>
<reference evidence="8 9" key="1">
    <citation type="submission" date="2014-11" db="EMBL/GenBank/DDBJ databases">
        <authorList>
            <person name="Zhu J."/>
            <person name="Qi W."/>
            <person name="Song R."/>
        </authorList>
    </citation>
    <scope>NUCLEOTIDE SEQUENCE [LARGE SCALE GENOMIC DNA]</scope>
</reference>
<dbReference type="Pfam" id="PF00892">
    <property type="entry name" value="EamA"/>
    <property type="match status" value="1"/>
</dbReference>
<keyword evidence="9" id="KW-1185">Reference proteome</keyword>
<feature type="domain" description="EamA" evidence="7">
    <location>
        <begin position="57"/>
        <end position="186"/>
    </location>
</feature>
<dbReference type="EMBL" id="CDMY01000385">
    <property type="protein sequence ID" value="CEM08596.1"/>
    <property type="molecule type" value="Genomic_DNA"/>
</dbReference>
<evidence type="ECO:0000256" key="4">
    <source>
        <dbReference type="ARBA" id="ARBA00023136"/>
    </source>
</evidence>
<dbReference type="OrthoDB" id="446038at2759"/>
<dbReference type="VEuPathDB" id="CryptoDB:Vbra_14650"/>
<dbReference type="PANTHER" id="PTHR32322:SF2">
    <property type="entry name" value="EAMA DOMAIN-CONTAINING PROTEIN"/>
    <property type="match status" value="1"/>
</dbReference>
<evidence type="ECO:0000259" key="7">
    <source>
        <dbReference type="Pfam" id="PF00892"/>
    </source>
</evidence>
<dbReference type="GO" id="GO:0016020">
    <property type="term" value="C:membrane"/>
    <property type="evidence" value="ECO:0007669"/>
    <property type="project" value="UniProtKB-SubCell"/>
</dbReference>
<dbReference type="AlphaFoldDB" id="A0A0G4F7S7"/>
<evidence type="ECO:0000313" key="8">
    <source>
        <dbReference type="EMBL" id="CEM08596.1"/>
    </source>
</evidence>
<dbReference type="PhylomeDB" id="A0A0G4F7S7"/>
<organism evidence="8 9">
    <name type="scientific">Vitrella brassicaformis (strain CCMP3155)</name>
    <dbReference type="NCBI Taxonomy" id="1169540"/>
    <lineage>
        <taxon>Eukaryota</taxon>
        <taxon>Sar</taxon>
        <taxon>Alveolata</taxon>
        <taxon>Colpodellida</taxon>
        <taxon>Vitrellaceae</taxon>
        <taxon>Vitrella</taxon>
    </lineage>
</organism>
<gene>
    <name evidence="8" type="ORF">Vbra_14650</name>
</gene>
<evidence type="ECO:0000256" key="6">
    <source>
        <dbReference type="SAM" id="Phobius"/>
    </source>
</evidence>
<feature type="transmembrane region" description="Helical" evidence="6">
    <location>
        <begin position="82"/>
        <end position="102"/>
    </location>
</feature>
<accession>A0A0G4F7S7</accession>
<dbReference type="SUPFAM" id="SSF103481">
    <property type="entry name" value="Multidrug resistance efflux transporter EmrE"/>
    <property type="match status" value="1"/>
</dbReference>
<sequence>MVEGPDSLTPTSAAGVRTSADIDMEEATAMEDPATPSEDKGKKEKAHPSELMLHGALIFAQVLFGGGAVVGKLGMPKFNPVLFALIREAIAGPILLLIAIGIEKNHRIPPVHRHWRTFLLTGLFLFGNQFCYLVGLKMADETSAASWQPSQPIMTVILAIIVGQETMSPMKGVGISLGTLGAVVLVVAGAPTPHTQQSWRGMLVGNMLFFVNCLSTSLYLVASKPLLQRHRIPSPFVIAFSYMNAAVMMLVAALIVNLNKPFLELVCPDCPSAWGVPPDALWALAYWVIGSSVTTYLLMTWANKYVDGSMVAAYTVLQPVTAVLLTCLLVVLHLDPTGALSLPSWNALGGIAVVIGLGVLVYDSRQVQSRPPNAQAYSPLSTLESKPVPSPDDNNALEMSRSVATTSTSGRSLTVESDDTVPPAAAAGVPASVTTDVLGRVSVLDQDRATCGPPQT</sequence>
<evidence type="ECO:0000256" key="5">
    <source>
        <dbReference type="SAM" id="MobiDB-lite"/>
    </source>
</evidence>
<feature type="region of interest" description="Disordered" evidence="5">
    <location>
        <begin position="370"/>
        <end position="427"/>
    </location>
</feature>
<evidence type="ECO:0000256" key="3">
    <source>
        <dbReference type="ARBA" id="ARBA00022989"/>
    </source>
</evidence>
<feature type="transmembrane region" description="Helical" evidence="6">
    <location>
        <begin position="202"/>
        <end position="222"/>
    </location>
</feature>
<keyword evidence="2 6" id="KW-0812">Transmembrane</keyword>
<dbReference type="Proteomes" id="UP000041254">
    <property type="component" value="Unassembled WGS sequence"/>
</dbReference>
<keyword evidence="3 6" id="KW-1133">Transmembrane helix</keyword>
<feature type="region of interest" description="Disordered" evidence="5">
    <location>
        <begin position="1"/>
        <end position="46"/>
    </location>
</feature>
<comment type="subcellular location">
    <subcellularLocation>
        <location evidence="1">Membrane</location>
        <topology evidence="1">Multi-pass membrane protein</topology>
    </subcellularLocation>
</comment>
<dbReference type="PANTHER" id="PTHR32322">
    <property type="entry name" value="INNER MEMBRANE TRANSPORTER"/>
    <property type="match status" value="1"/>
</dbReference>
<evidence type="ECO:0000256" key="2">
    <source>
        <dbReference type="ARBA" id="ARBA00022692"/>
    </source>
</evidence>
<name>A0A0G4F7S7_VITBC</name>
<feature type="transmembrane region" description="Helical" evidence="6">
    <location>
        <begin position="172"/>
        <end position="190"/>
    </location>
</feature>
<feature type="transmembrane region" description="Helical" evidence="6">
    <location>
        <begin position="114"/>
        <end position="135"/>
    </location>
</feature>
<feature type="transmembrane region" description="Helical" evidence="6">
    <location>
        <begin position="234"/>
        <end position="256"/>
    </location>
</feature>
<dbReference type="InterPro" id="IPR050638">
    <property type="entry name" value="AA-Vitamin_Transporters"/>
</dbReference>